<dbReference type="InterPro" id="IPR055430">
    <property type="entry name" value="HAT_Syf1_CNRKL1_C"/>
</dbReference>
<proteinExistence type="inferred from homology"/>
<feature type="compositionally biased region" description="Acidic residues" evidence="8">
    <location>
        <begin position="812"/>
        <end position="831"/>
    </location>
</feature>
<keyword evidence="7" id="KW-0539">Nucleus</keyword>
<keyword evidence="3" id="KW-0507">mRNA processing</keyword>
<dbReference type="FunFam" id="1.25.40.10:FF:000220">
    <property type="entry name" value="Pre-mRNA-splicing factor SYF1"/>
    <property type="match status" value="1"/>
</dbReference>
<dbReference type="GO" id="GO:0000398">
    <property type="term" value="P:mRNA splicing, via spliceosome"/>
    <property type="evidence" value="ECO:0000318"/>
    <property type="project" value="GO_Central"/>
</dbReference>
<dbReference type="PANTHER" id="PTHR11246">
    <property type="entry name" value="PRE-MRNA SPLICING FACTOR"/>
    <property type="match status" value="1"/>
</dbReference>
<dbReference type="Gene3D" id="1.25.40.10">
    <property type="entry name" value="Tetratricopeptide repeat domain"/>
    <property type="match status" value="4"/>
</dbReference>
<dbReference type="Pfam" id="PF23233">
    <property type="entry name" value="HAT_Syf1_CNRKL1_N"/>
    <property type="match status" value="1"/>
</dbReference>
<feature type="domain" description="Pre-mRNA-splicing factor Syf1/CRNKL1-like C-terminal HAT-repeats" evidence="10">
    <location>
        <begin position="385"/>
        <end position="762"/>
    </location>
</feature>
<dbReference type="GO" id="GO:0071007">
    <property type="term" value="C:U2-type catalytic step 2 spliceosome"/>
    <property type="evidence" value="ECO:0000318"/>
    <property type="project" value="GO_Central"/>
</dbReference>
<dbReference type="eggNOG" id="KOG2047">
    <property type="taxonomic scope" value="Eukaryota"/>
</dbReference>
<evidence type="ECO:0000256" key="3">
    <source>
        <dbReference type="ARBA" id="ARBA00022664"/>
    </source>
</evidence>
<dbReference type="InParanoid" id="E9G324"/>
<evidence type="ECO:0000256" key="1">
    <source>
        <dbReference type="ARBA" id="ARBA00004123"/>
    </source>
</evidence>
<dbReference type="GO" id="GO:0071014">
    <property type="term" value="C:post-mRNA release spliceosomal complex"/>
    <property type="evidence" value="ECO:0000318"/>
    <property type="project" value="GO_Central"/>
</dbReference>
<accession>E9G324</accession>
<evidence type="ECO:0000313" key="13">
    <source>
        <dbReference type="Proteomes" id="UP000000305"/>
    </source>
</evidence>
<dbReference type="FunFam" id="1.25.40.430:FF:000006">
    <property type="entry name" value="Pre-mRNA-splicing factor SYF1"/>
    <property type="match status" value="1"/>
</dbReference>
<dbReference type="FunCoup" id="E9G324">
    <property type="interactions" value="2059"/>
</dbReference>
<dbReference type="FunFam" id="1.25.40.10:FF:000137">
    <property type="entry name" value="Pre-mRNA-splicing factor syf1"/>
    <property type="match status" value="1"/>
</dbReference>
<dbReference type="InterPro" id="IPR011990">
    <property type="entry name" value="TPR-like_helical_dom_sf"/>
</dbReference>
<dbReference type="FunFam" id="1.25.40.10:FF:000023">
    <property type="entry name" value="Pre-mRNA-splicing factor SYF1"/>
    <property type="match status" value="1"/>
</dbReference>
<reference evidence="12 13" key="1">
    <citation type="journal article" date="2011" name="Science">
        <title>The ecoresponsive genome of Daphnia pulex.</title>
        <authorList>
            <person name="Colbourne J.K."/>
            <person name="Pfrender M.E."/>
            <person name="Gilbert D."/>
            <person name="Thomas W.K."/>
            <person name="Tucker A."/>
            <person name="Oakley T.H."/>
            <person name="Tokishita S."/>
            <person name="Aerts A."/>
            <person name="Arnold G.J."/>
            <person name="Basu M.K."/>
            <person name="Bauer D.J."/>
            <person name="Caceres C.E."/>
            <person name="Carmel L."/>
            <person name="Casola C."/>
            <person name="Choi J.H."/>
            <person name="Detter J.C."/>
            <person name="Dong Q."/>
            <person name="Dusheyko S."/>
            <person name="Eads B.D."/>
            <person name="Frohlich T."/>
            <person name="Geiler-Samerotte K.A."/>
            <person name="Gerlach D."/>
            <person name="Hatcher P."/>
            <person name="Jogdeo S."/>
            <person name="Krijgsveld J."/>
            <person name="Kriventseva E.V."/>
            <person name="Kultz D."/>
            <person name="Laforsch C."/>
            <person name="Lindquist E."/>
            <person name="Lopez J."/>
            <person name="Manak J.R."/>
            <person name="Muller J."/>
            <person name="Pangilinan J."/>
            <person name="Patwardhan R.P."/>
            <person name="Pitluck S."/>
            <person name="Pritham E.J."/>
            <person name="Rechtsteiner A."/>
            <person name="Rho M."/>
            <person name="Rogozin I.B."/>
            <person name="Sakarya O."/>
            <person name="Salamov A."/>
            <person name="Schaack S."/>
            <person name="Shapiro H."/>
            <person name="Shiga Y."/>
            <person name="Skalitzky C."/>
            <person name="Smith Z."/>
            <person name="Souvorov A."/>
            <person name="Sung W."/>
            <person name="Tang Z."/>
            <person name="Tsuchiya D."/>
            <person name="Tu H."/>
            <person name="Vos H."/>
            <person name="Wang M."/>
            <person name="Wolf Y.I."/>
            <person name="Yamagata H."/>
            <person name="Yamada T."/>
            <person name="Ye Y."/>
            <person name="Shaw J.R."/>
            <person name="Andrews J."/>
            <person name="Crease T.J."/>
            <person name="Tang H."/>
            <person name="Lucas S.M."/>
            <person name="Robertson H.M."/>
            <person name="Bork P."/>
            <person name="Koonin E.V."/>
            <person name="Zdobnov E.M."/>
            <person name="Grigoriev I.V."/>
            <person name="Lynch M."/>
            <person name="Boore J.L."/>
        </authorList>
    </citation>
    <scope>NUCLEOTIDE SEQUENCE [LARGE SCALE GENOMIC DNA]</scope>
</reference>
<dbReference type="Gene3D" id="1.25.40.430">
    <property type="match status" value="1"/>
</dbReference>
<evidence type="ECO:0000256" key="6">
    <source>
        <dbReference type="ARBA" id="ARBA00023187"/>
    </source>
</evidence>
<dbReference type="PhylomeDB" id="E9G324"/>
<dbReference type="FunFam" id="1.25.40.10:FF:000411">
    <property type="entry name" value="pre-mRNA-splicing factor SYF1"/>
    <property type="match status" value="1"/>
</dbReference>
<evidence type="ECO:0000256" key="8">
    <source>
        <dbReference type="SAM" id="MobiDB-lite"/>
    </source>
</evidence>
<dbReference type="PANTHER" id="PTHR11246:SF5">
    <property type="entry name" value="PRE-MRNA-SPLICING FACTOR SYF1"/>
    <property type="match status" value="1"/>
</dbReference>
<dbReference type="Pfam" id="PF23220">
    <property type="entry name" value="HAT_Syf1_M"/>
    <property type="match status" value="1"/>
</dbReference>
<dbReference type="OrthoDB" id="10067343at2759"/>
<dbReference type="KEGG" id="dpx:DAPPUDRAFT_313169"/>
<evidence type="ECO:0000259" key="9">
    <source>
        <dbReference type="Pfam" id="PF23220"/>
    </source>
</evidence>
<keyword evidence="6" id="KW-0508">mRNA splicing</keyword>
<name>E9G324_DAPPU</name>
<dbReference type="GO" id="GO:0000974">
    <property type="term" value="C:Prp19 complex"/>
    <property type="evidence" value="ECO:0000318"/>
    <property type="project" value="GO_Central"/>
</dbReference>
<gene>
    <name evidence="12" type="ORF">DAPPUDRAFT_313169</name>
</gene>
<dbReference type="AlphaFoldDB" id="E9G324"/>
<dbReference type="Proteomes" id="UP000000305">
    <property type="component" value="Unassembled WGS sequence"/>
</dbReference>
<dbReference type="HOGENOM" id="CLU_007736_0_0_1"/>
<evidence type="ECO:0000256" key="5">
    <source>
        <dbReference type="ARBA" id="ARBA00022737"/>
    </source>
</evidence>
<dbReference type="Pfam" id="PF23231">
    <property type="entry name" value="HAT_Syf1_CNRKL1_C"/>
    <property type="match status" value="1"/>
</dbReference>
<keyword evidence="13" id="KW-1185">Reference proteome</keyword>
<evidence type="ECO:0000313" key="12">
    <source>
        <dbReference type="EMBL" id="EFX86142.1"/>
    </source>
</evidence>
<feature type="domain" description="Pre-mRNA-splicing factor SYF1 central HAT repeats" evidence="9">
    <location>
        <begin position="178"/>
        <end position="383"/>
    </location>
</feature>
<feature type="region of interest" description="Disordered" evidence="8">
    <location>
        <begin position="794"/>
        <end position="855"/>
    </location>
</feature>
<evidence type="ECO:0000256" key="7">
    <source>
        <dbReference type="ARBA" id="ARBA00023242"/>
    </source>
</evidence>
<dbReference type="STRING" id="6669.E9G324"/>
<comment type="similarity">
    <text evidence="2">Belongs to the crooked-neck family.</text>
</comment>
<feature type="domain" description="Pre-mRNA-splicing factor Syf1-like N-terminal HAT-repeats" evidence="11">
    <location>
        <begin position="17"/>
        <end position="174"/>
    </location>
</feature>
<sequence length="855" mass="100051">MDKSIGKKTGDIVLCEEDLAYEEEILRNPYSVKHWLRYCEFKKDAPPVIVNLIYERALKEMPGSYKLWYSYLCLRRKQTKGRCITDPLYEDANNTFERALVFMHKMPRIWMDYCKFLTLQQKITTTRKVFDRALRALPITQHSRIWPLYLKFVKMHPIPETAVRVFRRFLKLSTEDAEEFVDYLKSIDRLDEAAVKLAQIVNKDSFVSKTGKSNHQLWNELCELNSKNPKQIKSLNVDAIIRGGLRRYTDQLGQLWNSLADYYIRSGLFERARDIYEEAIQTVTTVRDFTQVFDAYAQFEELNLNHMMEEIGQKTNPTEDDDIEVELRMARFEDLMDRRPLLLNSVLLRQNPHNVAEWHKRVQLYEGKPHEVINTFTEAVQTVDPKQAIGKVHTLWVDFAKFYEKNDQIDDSRIVFEKATHVKYVKVDELATVWCEWAEMEIRNSHFQEALKLMHRVTTPPARKINYHDDAEQVQTRVHKSLKIWGLYADLEESFGTFKTCKAVYDRILELKIATPQIIMNYAIFLEENNYFEEAFKAYERGVALFKWPNVYDIWNTYLSKFLKRYGGSKLERARDLFEQCLEGCPNKFAKTFFMLYAKLEEEHGLARHAMNVYERATKAVPANERFDMYNMYIKKASEIYGVTKTRHIYERSIEELPDHQAREMCLRFADLERKLGEIDRARAVYGHCSQMCDPRVAPEFWKVWKEFEIRHGNEDTMREMLRIKRSVQATYNTQINMMSAQMLAAATNTAEAAAASQDSMKMLDAEAEESRPPVPVAKPLARAGSNIMFVRSETQPGSATEDIPAAAANPDEIDIDQDGDGDEEEEEATIEEQQVPRQVFGSLKKDEEDEEEAQ</sequence>
<dbReference type="InterPro" id="IPR045075">
    <property type="entry name" value="Syf1-like"/>
</dbReference>
<dbReference type="SMART" id="SM00386">
    <property type="entry name" value="HAT"/>
    <property type="match status" value="13"/>
</dbReference>
<dbReference type="OMA" id="IWYNYLR"/>
<organism evidence="12 13">
    <name type="scientific">Daphnia pulex</name>
    <name type="common">Water flea</name>
    <dbReference type="NCBI Taxonomy" id="6669"/>
    <lineage>
        <taxon>Eukaryota</taxon>
        <taxon>Metazoa</taxon>
        <taxon>Ecdysozoa</taxon>
        <taxon>Arthropoda</taxon>
        <taxon>Crustacea</taxon>
        <taxon>Branchiopoda</taxon>
        <taxon>Diplostraca</taxon>
        <taxon>Cladocera</taxon>
        <taxon>Anomopoda</taxon>
        <taxon>Daphniidae</taxon>
        <taxon>Daphnia</taxon>
    </lineage>
</organism>
<dbReference type="EMBL" id="GL732530">
    <property type="protein sequence ID" value="EFX86142.1"/>
    <property type="molecule type" value="Genomic_DNA"/>
</dbReference>
<protein>
    <submittedName>
        <fullName evidence="12">Uncharacterized protein</fullName>
    </submittedName>
</protein>
<dbReference type="InterPro" id="IPR055433">
    <property type="entry name" value="HAT_Syf1-like_N"/>
</dbReference>
<keyword evidence="5" id="KW-0677">Repeat</keyword>
<evidence type="ECO:0000256" key="4">
    <source>
        <dbReference type="ARBA" id="ARBA00022728"/>
    </source>
</evidence>
<evidence type="ECO:0000259" key="10">
    <source>
        <dbReference type="Pfam" id="PF23231"/>
    </source>
</evidence>
<dbReference type="SUPFAM" id="SSF48452">
    <property type="entry name" value="TPR-like"/>
    <property type="match status" value="3"/>
</dbReference>
<evidence type="ECO:0000256" key="2">
    <source>
        <dbReference type="ARBA" id="ARBA00008644"/>
    </source>
</evidence>
<dbReference type="InterPro" id="IPR003107">
    <property type="entry name" value="HAT"/>
</dbReference>
<evidence type="ECO:0000259" key="11">
    <source>
        <dbReference type="Pfam" id="PF23233"/>
    </source>
</evidence>
<keyword evidence="4" id="KW-0747">Spliceosome</keyword>
<dbReference type="GO" id="GO:0000349">
    <property type="term" value="P:generation of catalytic spliceosome for first transesterification step"/>
    <property type="evidence" value="ECO:0000318"/>
    <property type="project" value="GO_Central"/>
</dbReference>
<dbReference type="FunFam" id="1.25.40.10:FF:001071">
    <property type="entry name" value="pre-mRNA-splicing factor SYF1-like"/>
    <property type="match status" value="1"/>
</dbReference>
<comment type="subcellular location">
    <subcellularLocation>
        <location evidence="1">Nucleus</location>
    </subcellularLocation>
</comment>
<dbReference type="InterPro" id="IPR056350">
    <property type="entry name" value="HAT_Syf1_central"/>
</dbReference>